<keyword evidence="3" id="KW-1185">Reference proteome</keyword>
<comment type="caution">
    <text evidence="2">The sequence shown here is derived from an EMBL/GenBank/DDBJ whole genome shotgun (WGS) entry which is preliminary data.</text>
</comment>
<name>A0A849K5T8_9BURK</name>
<accession>A0A849K5T8</accession>
<proteinExistence type="predicted"/>
<protein>
    <submittedName>
        <fullName evidence="2">Uncharacterized protein</fullName>
    </submittedName>
</protein>
<dbReference type="AlphaFoldDB" id="A0A849K5T8"/>
<dbReference type="EMBL" id="JABFCS010000001">
    <property type="protein sequence ID" value="NNU43792.1"/>
    <property type="molecule type" value="Genomic_DNA"/>
</dbReference>
<dbReference type="Proteomes" id="UP000552954">
    <property type="component" value="Unassembled WGS sequence"/>
</dbReference>
<organism evidence="2 3">
    <name type="scientific">Ramlibacter montanisoli</name>
    <dbReference type="NCBI Taxonomy" id="2732512"/>
    <lineage>
        <taxon>Bacteria</taxon>
        <taxon>Pseudomonadati</taxon>
        <taxon>Pseudomonadota</taxon>
        <taxon>Betaproteobacteria</taxon>
        <taxon>Burkholderiales</taxon>
        <taxon>Comamonadaceae</taxon>
        <taxon>Ramlibacter</taxon>
    </lineage>
</organism>
<evidence type="ECO:0000313" key="3">
    <source>
        <dbReference type="Proteomes" id="UP000552954"/>
    </source>
</evidence>
<reference evidence="2 3" key="2">
    <citation type="submission" date="2020-06" db="EMBL/GenBank/DDBJ databases">
        <title>Ramlibacter rhizophilus sp. nov., isolated from rhizosphere soil of national flower Mugunghwa from South Korea.</title>
        <authorList>
            <person name="Zheng-Fei Y."/>
            <person name="Huan T."/>
        </authorList>
    </citation>
    <scope>NUCLEOTIDE SEQUENCE [LARGE SCALE GENOMIC DNA]</scope>
    <source>
        <strain evidence="2 3">B156</strain>
    </source>
</reference>
<evidence type="ECO:0000256" key="1">
    <source>
        <dbReference type="SAM" id="MobiDB-lite"/>
    </source>
</evidence>
<evidence type="ECO:0000313" key="2">
    <source>
        <dbReference type="EMBL" id="NNU43792.1"/>
    </source>
</evidence>
<feature type="region of interest" description="Disordered" evidence="1">
    <location>
        <begin position="124"/>
        <end position="144"/>
    </location>
</feature>
<dbReference type="RefSeq" id="WP_171559666.1">
    <property type="nucleotide sequence ID" value="NZ_JABFCS010000001.1"/>
</dbReference>
<gene>
    <name evidence="2" type="ORF">HK415_12450</name>
</gene>
<sequence length="144" mass="15604">MEEAAARLQGTFHGVRPCAELDRFGAPAPWHEWARDGELQCLRSIEGTIDGMPHALVQLRYSVRQRRGEEQPDAWYEVTVAALQRPGGAAGAALVPLAAAEGYQAMQNGRALFLWKKGSPGAGASLDAAELPSLLEQARRTPTR</sequence>
<reference evidence="2 3" key="1">
    <citation type="submission" date="2020-05" db="EMBL/GenBank/DDBJ databases">
        <authorList>
            <person name="Khan S.A."/>
            <person name="Jeon C.O."/>
            <person name="Chun B.H."/>
        </authorList>
    </citation>
    <scope>NUCLEOTIDE SEQUENCE [LARGE SCALE GENOMIC DNA]</scope>
    <source>
        <strain evidence="2 3">B156</strain>
    </source>
</reference>